<dbReference type="EC" id="2.7.13.3" evidence="2"/>
<gene>
    <name evidence="8" type="ORF">AKJ09_02398</name>
</gene>
<dbReference type="SMART" id="SM00388">
    <property type="entry name" value="HisKA"/>
    <property type="match status" value="1"/>
</dbReference>
<accession>A0A0K1PRK3</accession>
<dbReference type="Gene3D" id="3.30.450.40">
    <property type="match status" value="1"/>
</dbReference>
<name>A0A0K1PRK3_9BACT</name>
<dbReference type="PANTHER" id="PTHR43642">
    <property type="entry name" value="HYBRID SIGNAL TRANSDUCTION HISTIDINE KINASE G"/>
    <property type="match status" value="1"/>
</dbReference>
<dbReference type="Gene3D" id="1.10.510.10">
    <property type="entry name" value="Transferase(Phosphotransferase) domain 1"/>
    <property type="match status" value="1"/>
</dbReference>
<dbReference type="Gene3D" id="3.30.565.10">
    <property type="entry name" value="Histidine kinase-like ATPase, C-terminal domain"/>
    <property type="match status" value="1"/>
</dbReference>
<dbReference type="SUPFAM" id="SSF52540">
    <property type="entry name" value="P-loop containing nucleoside triphosphate hydrolases"/>
    <property type="match status" value="1"/>
</dbReference>
<dbReference type="EMBL" id="CP012333">
    <property type="protein sequence ID" value="AKU95734.1"/>
    <property type="molecule type" value="Genomic_DNA"/>
</dbReference>
<organism evidence="8 9">
    <name type="scientific">Labilithrix luteola</name>
    <dbReference type="NCBI Taxonomy" id="1391654"/>
    <lineage>
        <taxon>Bacteria</taxon>
        <taxon>Pseudomonadati</taxon>
        <taxon>Myxococcota</taxon>
        <taxon>Polyangia</taxon>
        <taxon>Polyangiales</taxon>
        <taxon>Labilitrichaceae</taxon>
        <taxon>Labilithrix</taxon>
    </lineage>
</organism>
<dbReference type="InterPro" id="IPR005467">
    <property type="entry name" value="His_kinase_dom"/>
</dbReference>
<dbReference type="InterPro" id="IPR053159">
    <property type="entry name" value="Hybrid_Histidine_Kinase"/>
</dbReference>
<dbReference type="SMART" id="SM00065">
    <property type="entry name" value="GAF"/>
    <property type="match status" value="1"/>
</dbReference>
<dbReference type="InterPro" id="IPR036097">
    <property type="entry name" value="HisK_dim/P_sf"/>
</dbReference>
<reference evidence="8 9" key="1">
    <citation type="submission" date="2015-08" db="EMBL/GenBank/DDBJ databases">
        <authorList>
            <person name="Babu N.S."/>
            <person name="Beckwith C.J."/>
            <person name="Beseler K.G."/>
            <person name="Brison A."/>
            <person name="Carone J.V."/>
            <person name="Caskin T.P."/>
            <person name="Diamond M."/>
            <person name="Durham M.E."/>
            <person name="Foxe J.M."/>
            <person name="Go M."/>
            <person name="Henderson B.A."/>
            <person name="Jones I.B."/>
            <person name="McGettigan J.A."/>
            <person name="Micheletti S.J."/>
            <person name="Nasrallah M.E."/>
            <person name="Ortiz D."/>
            <person name="Piller C.R."/>
            <person name="Privatt S.R."/>
            <person name="Schneider S.L."/>
            <person name="Sharp S."/>
            <person name="Smith T.C."/>
            <person name="Stanton J.D."/>
            <person name="Ullery H.E."/>
            <person name="Wilson R.J."/>
            <person name="Serrano M.G."/>
            <person name="Buck G."/>
            <person name="Lee V."/>
            <person name="Wang Y."/>
            <person name="Carvalho R."/>
            <person name="Voegtly L."/>
            <person name="Shi R."/>
            <person name="Duckworth R."/>
            <person name="Johnson A."/>
            <person name="Loviza R."/>
            <person name="Walstead R."/>
            <person name="Shah Z."/>
            <person name="Kiflezghi M."/>
            <person name="Wade K."/>
            <person name="Ball S.L."/>
            <person name="Bradley K.W."/>
            <person name="Asai D.J."/>
            <person name="Bowman C.A."/>
            <person name="Russell D.A."/>
            <person name="Pope W.H."/>
            <person name="Jacobs-Sera D."/>
            <person name="Hendrix R.W."/>
            <person name="Hatfull G.F."/>
        </authorList>
    </citation>
    <scope>NUCLEOTIDE SEQUENCE [LARGE SCALE GENOMIC DNA]</scope>
    <source>
        <strain evidence="8 9">DSM 27648</strain>
    </source>
</reference>
<dbReference type="Gene3D" id="3.40.50.300">
    <property type="entry name" value="P-loop containing nucleotide triphosphate hydrolases"/>
    <property type="match status" value="1"/>
</dbReference>
<evidence type="ECO:0000259" key="6">
    <source>
        <dbReference type="PROSITE" id="PS50011"/>
    </source>
</evidence>
<dbReference type="InterPro" id="IPR029016">
    <property type="entry name" value="GAF-like_dom_sf"/>
</dbReference>
<evidence type="ECO:0000313" key="9">
    <source>
        <dbReference type="Proteomes" id="UP000064967"/>
    </source>
</evidence>
<dbReference type="PROSITE" id="PS50109">
    <property type="entry name" value="HIS_KIN"/>
    <property type="match status" value="1"/>
</dbReference>
<dbReference type="GO" id="GO:0005524">
    <property type="term" value="F:ATP binding"/>
    <property type="evidence" value="ECO:0007669"/>
    <property type="project" value="InterPro"/>
</dbReference>
<dbReference type="PROSITE" id="PS50011">
    <property type="entry name" value="PROTEIN_KINASE_DOM"/>
    <property type="match status" value="1"/>
</dbReference>
<dbReference type="Gene3D" id="1.10.287.130">
    <property type="match status" value="1"/>
</dbReference>
<dbReference type="OrthoDB" id="5476122at2"/>
<sequence length="1698" mass="184950">MRDATRASSGARAGQHLIQRGRRFTVVRTRFLDRAVVIKTPTDADSDEAAAALRHEYAVLQRFAGTGSSGIARAIEFHEALGAPALVLEDAGPSTLRDLRMPLEVGTFLDIGRALTDILARVHGGGIVHRDIQPANVVLDAEGRPTLVDFDLAVTGPESASPLPLELADSLPYVAPEQTGRMSCGVDHRSDLYSLGIVFYELLTGAPPFRAKDPLGIVHAHLARAPISASLVARRVPDQLSRIVDKLLAKMPEDRYQSALALAADLAEVQRQWQAGDVATFDLASLDLALKLPLPERLYGRERDLATLTGLLDRVGSEGAALVLVAGAAGVGKSTLVRALRNAALARDGRYLEGKCDLRKANLPYAALVEAIDVLVADIVAGPVVEREGWASRIRAALGPSARVLTDLAPRLVDIIGEPPPPPPLEPLDAKLRLQATVRAFLGVFTSKARPLVLLLDDLQWADASTVETLSALAADPDSAHLLLVGAFRADEIADSRAVLRLETELRAEDVSVTRIDLQPLSEVDVEHLLTDAVGPRDGDDVRRLAAIVHRKTAGNPFFVRQLLRELQKQGLVAFDSHRGGWTWDVRRIEDVAITDNVVDLLAKAIDDLPEAARQLLPIAACSGKVVDVRTLAAVTGSTEEAVNDALKAPLDEGLLGVDAALGPHTYRFAHDRVQQAAYSRLDEQQRREIHLRIGRHLLQRSSDVDPWIFDAADQMNLGAPLLASDDDRIALAQLDARAGRKAQRATAYDSALAYLCAGLAALPESSWEARHELAFSLHRDAAKCALVSGDHDLSRHLALDALEHAWSRCEKADIYNLLVVSATVRSAWDEALSRGLEGLRDLGFEGIPENIEEGIARERHAIDLLMRGRSIERLIDESVITDEGDDAVLRLLESIIHPVWSSDHKLFTYVSARSVRFILEHGNGPPSPTVFGTWALSLATRGQLEEADAFARLAVNLARRFGHRGQEAQATDMLAVFVLAWRHFDTVIPQLRHALSVALESGEVRTAAYVQAALIAHGFLAGQELDGLVREIDANMVFLLRTRNGAFSRYQLAYRQGIRALKGLTFERGRFDDDDFSEASYLVSVRQEPFTRCVYEIRRLATAYLFRDFVDAAAHADEAGRRAEFADAYVHAVELNVFSSLTFAALCDGVDPERKADLLGKVRQNQQIATRWLTAGATNVRSKHLLVEAELARLEGRAIDAADLYDAAIEAAAATRVIHEEALARELAGRHALRRGRALIGEGHLREARRLYAEWGASEKVRALEEEFPLLRLTTRTTAGTVEGGVDLVSVLRVARTLSTETELDQLLTRLLRACIEAAGAERAALLLEEDGELFVRASGSALETSVVERTPLREAQSVLAPLVEQVQETPRPLVIDDAARDLRVAGLDDTHDRTLKSLLVLPICRKGALVAILYCENGLVTHAFDPARVNVLELLSSQMASALQNGLLVEKLHAEVAERTRAFERVEEALRIREEFLSIAAHELNTPLTSLKLMVQALTHGKLPPAPENVHRGLSLAGRQIQRLTRLVDELLDVSRIRSGHLDLALEHIDLVDVARDAIDLLAPACRESGSTITLTAPEPVMGNWDRLRLEQVVSNLLSNAIKFGSGKPIDVVVAHAGGRASLTVKDRGIGIPPERVAHIFERFERAVSARSYGGLGLGLYIARAIVTALGGTIRVESALGEGTTFVVELPTTATS</sequence>
<dbReference type="PANTHER" id="PTHR43642:SF1">
    <property type="entry name" value="HYBRID SIGNAL TRANSDUCTION HISTIDINE KINASE G"/>
    <property type="match status" value="1"/>
</dbReference>
<dbReference type="PRINTS" id="PR00344">
    <property type="entry name" value="BCTRLSENSOR"/>
</dbReference>
<comment type="catalytic activity">
    <reaction evidence="1">
        <text>ATP + protein L-histidine = ADP + protein N-phospho-L-histidine.</text>
        <dbReference type="EC" id="2.7.13.3"/>
    </reaction>
</comment>
<dbReference type="Pfam" id="PF13191">
    <property type="entry name" value="AAA_16"/>
    <property type="match status" value="1"/>
</dbReference>
<dbReference type="InterPro" id="IPR003018">
    <property type="entry name" value="GAF"/>
</dbReference>
<dbReference type="PATRIC" id="fig|1391654.3.peg.2431"/>
<dbReference type="CDD" id="cd14014">
    <property type="entry name" value="STKc_PknB_like"/>
    <property type="match status" value="1"/>
</dbReference>
<dbReference type="InterPro" id="IPR003661">
    <property type="entry name" value="HisK_dim/P_dom"/>
</dbReference>
<dbReference type="InterPro" id="IPR036890">
    <property type="entry name" value="HATPase_C_sf"/>
</dbReference>
<dbReference type="KEGG" id="llu:AKJ09_02398"/>
<dbReference type="SUPFAM" id="SSF56112">
    <property type="entry name" value="Protein kinase-like (PK-like)"/>
    <property type="match status" value="1"/>
</dbReference>
<dbReference type="Pfam" id="PF02518">
    <property type="entry name" value="HATPase_c"/>
    <property type="match status" value="1"/>
</dbReference>
<dbReference type="CDD" id="cd00082">
    <property type="entry name" value="HisKA"/>
    <property type="match status" value="1"/>
</dbReference>
<dbReference type="STRING" id="1391654.AKJ09_02398"/>
<protein>
    <recommendedName>
        <fullName evidence="2">histidine kinase</fullName>
        <ecNumber evidence="2">2.7.13.3</ecNumber>
    </recommendedName>
</protein>
<dbReference type="InterPro" id="IPR003594">
    <property type="entry name" value="HATPase_dom"/>
</dbReference>
<keyword evidence="9" id="KW-1185">Reference proteome</keyword>
<dbReference type="InterPro" id="IPR041664">
    <property type="entry name" value="AAA_16"/>
</dbReference>
<dbReference type="CDD" id="cd00075">
    <property type="entry name" value="HATPase"/>
    <property type="match status" value="1"/>
</dbReference>
<dbReference type="Pfam" id="PF01590">
    <property type="entry name" value="GAF"/>
    <property type="match status" value="1"/>
</dbReference>
<dbReference type="SMART" id="SM00220">
    <property type="entry name" value="S_TKc"/>
    <property type="match status" value="1"/>
</dbReference>
<dbReference type="Proteomes" id="UP000064967">
    <property type="component" value="Chromosome"/>
</dbReference>
<dbReference type="Pfam" id="PF00512">
    <property type="entry name" value="HisKA"/>
    <property type="match status" value="1"/>
</dbReference>
<dbReference type="FunFam" id="3.30.565.10:FF:000006">
    <property type="entry name" value="Sensor histidine kinase WalK"/>
    <property type="match status" value="1"/>
</dbReference>
<dbReference type="SUPFAM" id="SSF47384">
    <property type="entry name" value="Homodimeric domain of signal transducing histidine kinase"/>
    <property type="match status" value="1"/>
</dbReference>
<dbReference type="GO" id="GO:0000155">
    <property type="term" value="F:phosphorelay sensor kinase activity"/>
    <property type="evidence" value="ECO:0007669"/>
    <property type="project" value="InterPro"/>
</dbReference>
<dbReference type="SMART" id="SM00387">
    <property type="entry name" value="HATPase_c"/>
    <property type="match status" value="1"/>
</dbReference>
<evidence type="ECO:0000256" key="2">
    <source>
        <dbReference type="ARBA" id="ARBA00012438"/>
    </source>
</evidence>
<evidence type="ECO:0000259" key="7">
    <source>
        <dbReference type="PROSITE" id="PS50109"/>
    </source>
</evidence>
<evidence type="ECO:0000256" key="1">
    <source>
        <dbReference type="ARBA" id="ARBA00000085"/>
    </source>
</evidence>
<proteinExistence type="predicted"/>
<evidence type="ECO:0000256" key="4">
    <source>
        <dbReference type="ARBA" id="ARBA00022679"/>
    </source>
</evidence>
<keyword evidence="3" id="KW-0597">Phosphoprotein</keyword>
<keyword evidence="4" id="KW-0808">Transferase</keyword>
<dbReference type="SUPFAM" id="SSF55781">
    <property type="entry name" value="GAF domain-like"/>
    <property type="match status" value="1"/>
</dbReference>
<keyword evidence="5 8" id="KW-0418">Kinase</keyword>
<dbReference type="Pfam" id="PF00069">
    <property type="entry name" value="Pkinase"/>
    <property type="match status" value="1"/>
</dbReference>
<dbReference type="SUPFAM" id="SSF55874">
    <property type="entry name" value="ATPase domain of HSP90 chaperone/DNA topoisomerase II/histidine kinase"/>
    <property type="match status" value="1"/>
</dbReference>
<evidence type="ECO:0000313" key="8">
    <source>
        <dbReference type="EMBL" id="AKU95734.1"/>
    </source>
</evidence>
<dbReference type="InterPro" id="IPR000719">
    <property type="entry name" value="Prot_kinase_dom"/>
</dbReference>
<dbReference type="InterPro" id="IPR004358">
    <property type="entry name" value="Sig_transdc_His_kin-like_C"/>
</dbReference>
<feature type="domain" description="Histidine kinase" evidence="7">
    <location>
        <begin position="1481"/>
        <end position="1696"/>
    </location>
</feature>
<dbReference type="InterPro" id="IPR011009">
    <property type="entry name" value="Kinase-like_dom_sf"/>
</dbReference>
<feature type="domain" description="Protein kinase" evidence="6">
    <location>
        <begin position="12"/>
        <end position="267"/>
    </location>
</feature>
<evidence type="ECO:0000256" key="5">
    <source>
        <dbReference type="ARBA" id="ARBA00022777"/>
    </source>
</evidence>
<evidence type="ECO:0000256" key="3">
    <source>
        <dbReference type="ARBA" id="ARBA00022553"/>
    </source>
</evidence>
<dbReference type="InterPro" id="IPR027417">
    <property type="entry name" value="P-loop_NTPase"/>
</dbReference>